<dbReference type="EMBL" id="JAQIZT010000012">
    <property type="protein sequence ID" value="KAJ6976395.1"/>
    <property type="molecule type" value="Genomic_DNA"/>
</dbReference>
<dbReference type="Proteomes" id="UP001164929">
    <property type="component" value="Chromosome 12"/>
</dbReference>
<evidence type="ECO:0000313" key="1">
    <source>
        <dbReference type="EMBL" id="KAJ6976395.1"/>
    </source>
</evidence>
<proteinExistence type="predicted"/>
<evidence type="ECO:0000313" key="2">
    <source>
        <dbReference type="Proteomes" id="UP001164929"/>
    </source>
</evidence>
<keyword evidence="2" id="KW-1185">Reference proteome</keyword>
<dbReference type="AlphaFoldDB" id="A0AAD6M020"/>
<organism evidence="1 2">
    <name type="scientific">Populus alba x Populus x berolinensis</name>
    <dbReference type="NCBI Taxonomy" id="444605"/>
    <lineage>
        <taxon>Eukaryota</taxon>
        <taxon>Viridiplantae</taxon>
        <taxon>Streptophyta</taxon>
        <taxon>Embryophyta</taxon>
        <taxon>Tracheophyta</taxon>
        <taxon>Spermatophyta</taxon>
        <taxon>Magnoliopsida</taxon>
        <taxon>eudicotyledons</taxon>
        <taxon>Gunneridae</taxon>
        <taxon>Pentapetalae</taxon>
        <taxon>rosids</taxon>
        <taxon>fabids</taxon>
        <taxon>Malpighiales</taxon>
        <taxon>Salicaceae</taxon>
        <taxon>Saliceae</taxon>
        <taxon>Populus</taxon>
    </lineage>
</organism>
<sequence>MALQIIVGLHVVTGGKNGGGGCGLFSNDGRLVADVIVGFYGSVVAAEDVFMRKDGKGAIIDDGRGRGVVEGEAGGLRCKGKPRVTGFWLILCVCLRPVGRKVKHRRFDVAVERREKGGAFDDEWSSVLRLSCTSRRNQLSYARLVSVVGINVEPEIPSTRISAGPP</sequence>
<accession>A0AAD6M020</accession>
<name>A0AAD6M020_9ROSI</name>
<comment type="caution">
    <text evidence="1">The sequence shown here is derived from an EMBL/GenBank/DDBJ whole genome shotgun (WGS) entry which is preliminary data.</text>
</comment>
<protein>
    <submittedName>
        <fullName evidence="1">Uncharacterized protein</fullName>
    </submittedName>
</protein>
<gene>
    <name evidence="1" type="ORF">NC653_028501</name>
</gene>
<reference evidence="1" key="1">
    <citation type="journal article" date="2023" name="Mol. Ecol. Resour.">
        <title>Chromosome-level genome assembly of a triploid poplar Populus alba 'Berolinensis'.</title>
        <authorList>
            <person name="Chen S."/>
            <person name="Yu Y."/>
            <person name="Wang X."/>
            <person name="Wang S."/>
            <person name="Zhang T."/>
            <person name="Zhou Y."/>
            <person name="He R."/>
            <person name="Meng N."/>
            <person name="Wang Y."/>
            <person name="Liu W."/>
            <person name="Liu Z."/>
            <person name="Liu J."/>
            <person name="Guo Q."/>
            <person name="Huang H."/>
            <person name="Sederoff R.R."/>
            <person name="Wang G."/>
            <person name="Qu G."/>
            <person name="Chen S."/>
        </authorList>
    </citation>
    <scope>NUCLEOTIDE SEQUENCE</scope>
    <source>
        <strain evidence="1">SC-2020</strain>
    </source>
</reference>